<reference evidence="1 2" key="1">
    <citation type="journal article" date="2016" name="Mol. Biol. Evol.">
        <title>Comparative Genomics of Early-Diverging Mushroom-Forming Fungi Provides Insights into the Origins of Lignocellulose Decay Capabilities.</title>
        <authorList>
            <person name="Nagy L.G."/>
            <person name="Riley R."/>
            <person name="Tritt A."/>
            <person name="Adam C."/>
            <person name="Daum C."/>
            <person name="Floudas D."/>
            <person name="Sun H."/>
            <person name="Yadav J.S."/>
            <person name="Pangilinan J."/>
            <person name="Larsson K.H."/>
            <person name="Matsuura K."/>
            <person name="Barry K."/>
            <person name="Labutti K."/>
            <person name="Kuo R."/>
            <person name="Ohm R.A."/>
            <person name="Bhattacharya S.S."/>
            <person name="Shirouzu T."/>
            <person name="Yoshinaga Y."/>
            <person name="Martin F.M."/>
            <person name="Grigoriev I.V."/>
            <person name="Hibbett D.S."/>
        </authorList>
    </citation>
    <scope>NUCLEOTIDE SEQUENCE [LARGE SCALE GENOMIC DNA]</scope>
    <source>
        <strain evidence="1 2">L-15889</strain>
    </source>
</reference>
<dbReference type="Proteomes" id="UP000076727">
    <property type="component" value="Unassembled WGS sequence"/>
</dbReference>
<accession>A0A165L1B3</accession>
<protein>
    <submittedName>
        <fullName evidence="1">Uncharacterized protein</fullName>
    </submittedName>
</protein>
<dbReference type="AlphaFoldDB" id="A0A165L1B3"/>
<sequence>MLLYPLLLKGAAALRAMFILAVSASTSRCSHYLSRPALGATLAFTVGFSLRYSLSSILVSDDESPLLELVRLLQPPPIVDPVFDLNANTSESVTVEVEPNFSDVPVLVIEPGTTSTADPYTPADTPLDTPGPLKLDSVAPSLVFVDVPELDWATPGAPTIRAPKVAKSDVIYYDFFFFGIFRGPRNSTFWNRADQPAPPAVPDDDVRSVPRYEAPELTFDRYVRKKGVVPDMGEFTVCLIMAMRFVVLLLTLWVMLGEPGELVDALVVPCASIVLCATGDGNG</sequence>
<gene>
    <name evidence="1" type="ORF">DAEQUDRAFT_760264</name>
</gene>
<evidence type="ECO:0000313" key="1">
    <source>
        <dbReference type="EMBL" id="KZT63866.1"/>
    </source>
</evidence>
<dbReference type="EMBL" id="KV429152">
    <property type="protein sequence ID" value="KZT63866.1"/>
    <property type="molecule type" value="Genomic_DNA"/>
</dbReference>
<organism evidence="1 2">
    <name type="scientific">Daedalea quercina L-15889</name>
    <dbReference type="NCBI Taxonomy" id="1314783"/>
    <lineage>
        <taxon>Eukaryota</taxon>
        <taxon>Fungi</taxon>
        <taxon>Dikarya</taxon>
        <taxon>Basidiomycota</taxon>
        <taxon>Agaricomycotina</taxon>
        <taxon>Agaricomycetes</taxon>
        <taxon>Polyporales</taxon>
        <taxon>Fomitopsis</taxon>
    </lineage>
</organism>
<name>A0A165L1B3_9APHY</name>
<evidence type="ECO:0000313" key="2">
    <source>
        <dbReference type="Proteomes" id="UP000076727"/>
    </source>
</evidence>
<keyword evidence="2" id="KW-1185">Reference proteome</keyword>
<proteinExistence type="predicted"/>
<dbReference type="OrthoDB" id="2803965at2759"/>